<dbReference type="InterPro" id="IPR050465">
    <property type="entry name" value="UPF0194_transport"/>
</dbReference>
<proteinExistence type="predicted"/>
<keyword evidence="2 3" id="KW-0175">Coiled coil</keyword>
<evidence type="ECO:0000313" key="5">
    <source>
        <dbReference type="EMBL" id="PCE66441.1"/>
    </source>
</evidence>
<dbReference type="PANTHER" id="PTHR32347">
    <property type="entry name" value="EFFLUX SYSTEM COMPONENT YKNX-RELATED"/>
    <property type="match status" value="1"/>
</dbReference>
<dbReference type="RefSeq" id="WP_097441963.1">
    <property type="nucleotide sequence ID" value="NZ_NBWU01000001.1"/>
</dbReference>
<comment type="caution">
    <text evidence="5">The sequence shown here is derived from an EMBL/GenBank/DDBJ whole genome shotgun (WGS) entry which is preliminary data.</text>
</comment>
<reference evidence="5 6" key="1">
    <citation type="submission" date="2017-04" db="EMBL/GenBank/DDBJ databases">
        <title>A new member of the family Flavobacteriaceae isolated from ascidians.</title>
        <authorList>
            <person name="Chen L."/>
        </authorList>
    </citation>
    <scope>NUCLEOTIDE SEQUENCE [LARGE SCALE GENOMIC DNA]</scope>
    <source>
        <strain evidence="5 6">HQA918</strain>
    </source>
</reference>
<dbReference type="OrthoDB" id="1522431at2"/>
<protein>
    <submittedName>
        <fullName evidence="5">RND transporter</fullName>
    </submittedName>
</protein>
<dbReference type="Gene3D" id="2.40.420.20">
    <property type="match status" value="1"/>
</dbReference>
<dbReference type="Gene3D" id="2.40.30.170">
    <property type="match status" value="1"/>
</dbReference>
<evidence type="ECO:0000256" key="3">
    <source>
        <dbReference type="SAM" id="Coils"/>
    </source>
</evidence>
<name>A0A2A4GDE4_9FLAO</name>
<evidence type="ECO:0000313" key="6">
    <source>
        <dbReference type="Proteomes" id="UP000219559"/>
    </source>
</evidence>
<dbReference type="GO" id="GO:0030313">
    <property type="term" value="C:cell envelope"/>
    <property type="evidence" value="ECO:0007669"/>
    <property type="project" value="UniProtKB-SubCell"/>
</dbReference>
<dbReference type="InterPro" id="IPR058636">
    <property type="entry name" value="Beta-barrel_YknX"/>
</dbReference>
<dbReference type="EMBL" id="NBWU01000001">
    <property type="protein sequence ID" value="PCE66441.1"/>
    <property type="molecule type" value="Genomic_DNA"/>
</dbReference>
<feature type="domain" description="YknX-like beta-barrel" evidence="4">
    <location>
        <begin position="268"/>
        <end position="336"/>
    </location>
</feature>
<accession>A0A2A4GDE4</accession>
<evidence type="ECO:0000256" key="1">
    <source>
        <dbReference type="ARBA" id="ARBA00004196"/>
    </source>
</evidence>
<feature type="coiled-coil region" evidence="3">
    <location>
        <begin position="163"/>
        <end position="190"/>
    </location>
</feature>
<keyword evidence="6" id="KW-1185">Reference proteome</keyword>
<evidence type="ECO:0000256" key="2">
    <source>
        <dbReference type="ARBA" id="ARBA00023054"/>
    </source>
</evidence>
<dbReference type="Pfam" id="PF25990">
    <property type="entry name" value="Beta-barrel_YknX"/>
    <property type="match status" value="1"/>
</dbReference>
<gene>
    <name evidence="5" type="ORF">B7P33_03860</name>
</gene>
<evidence type="ECO:0000259" key="4">
    <source>
        <dbReference type="Pfam" id="PF25990"/>
    </source>
</evidence>
<sequence>MKNKKVLLYAALGLVALFVLYSVFFSDDSEADTDITVKVRKGEFLNEVVISGEAQSTSLKKINGPSEIRKFGLNRVKIQDLIPEGTVVKEGDYVGKLDPSGLNGQIIDAQLNLEKAQSKFTQEQLDTTLTLKQERTAIKDLEFTLAEDKLELERSIYEPPSTIKQLEIKIERAERDLKEKKEDYYIKRRKAIAKMAEVGTEVSKINKRLEELHSLQKSFTIFSNATGMVTYAKNWDGSKRTVGTEISPWDPTLATLPDLTKMESKTYANEVDIRMIKKDQEVTIGFDAFPDVSITGTVTSVANVGEKKRGSDINLFQVLVKLKESNDNIRPGMTTSNRILIDKETDVLVVPLEAIFKQDSTSYVYVKSGFSTKKQEVALGNSNLNEVIITQGVAEDDVVFLSKPQGLEDKNIEPLK</sequence>
<organism evidence="5 6">
    <name type="scientific">Sediminicola luteus</name>
    <dbReference type="NCBI Taxonomy" id="319238"/>
    <lineage>
        <taxon>Bacteria</taxon>
        <taxon>Pseudomonadati</taxon>
        <taxon>Bacteroidota</taxon>
        <taxon>Flavobacteriia</taxon>
        <taxon>Flavobacteriales</taxon>
        <taxon>Flavobacteriaceae</taxon>
        <taxon>Sediminicola</taxon>
    </lineage>
</organism>
<dbReference type="Proteomes" id="UP000219559">
    <property type="component" value="Unassembled WGS sequence"/>
</dbReference>
<dbReference type="PANTHER" id="PTHR32347:SF14">
    <property type="entry name" value="EFFLUX SYSTEM COMPONENT YKNX-RELATED"/>
    <property type="match status" value="1"/>
</dbReference>
<dbReference type="AlphaFoldDB" id="A0A2A4GDE4"/>
<comment type="subcellular location">
    <subcellularLocation>
        <location evidence="1">Cell envelope</location>
    </subcellularLocation>
</comment>